<evidence type="ECO:0000313" key="2">
    <source>
        <dbReference type="Proteomes" id="UP000239522"/>
    </source>
</evidence>
<reference evidence="1 2" key="1">
    <citation type="submission" date="2016-11" db="EMBL/GenBank/DDBJ databases">
        <title>Trade-off between light-utilization and light-protection in marine flavobacteria.</title>
        <authorList>
            <person name="Kumagai Y."/>
        </authorList>
    </citation>
    <scope>NUCLEOTIDE SEQUENCE [LARGE SCALE GENOMIC DNA]</scope>
    <source>
        <strain evidence="1 2">ATCC 700397</strain>
    </source>
</reference>
<dbReference type="AlphaFoldDB" id="A0A2S7KUB2"/>
<gene>
    <name evidence="1" type="ORF">BST83_02825</name>
</gene>
<comment type="caution">
    <text evidence="1">The sequence shown here is derived from an EMBL/GenBank/DDBJ whole genome shotgun (WGS) entry which is preliminary data.</text>
</comment>
<protein>
    <recommendedName>
        <fullName evidence="3">DUF1697 domain-containing protein</fullName>
    </recommendedName>
</protein>
<evidence type="ECO:0000313" key="1">
    <source>
        <dbReference type="EMBL" id="PQB06234.1"/>
    </source>
</evidence>
<accession>A0A2S7KUB2</accession>
<dbReference type="SUPFAM" id="SSF160379">
    <property type="entry name" value="SP0830-like"/>
    <property type="match status" value="1"/>
</dbReference>
<evidence type="ECO:0008006" key="3">
    <source>
        <dbReference type="Google" id="ProtNLM"/>
    </source>
</evidence>
<sequence length="103" mass="11841">MFPVIAKTFLELERVVKSHPFPLENEKIIAFAFLNKISEIKEIEIRRLQGDKYKIDDDLIYLYCPSGFGSTKLTNNIIEKKLNVISTTRNLGTTLKLLQLVKA</sequence>
<organism evidence="1 2">
    <name type="scientific">Polaribacter filamentus</name>
    <dbReference type="NCBI Taxonomy" id="53483"/>
    <lineage>
        <taxon>Bacteria</taxon>
        <taxon>Pseudomonadati</taxon>
        <taxon>Bacteroidota</taxon>
        <taxon>Flavobacteriia</taxon>
        <taxon>Flavobacteriales</taxon>
        <taxon>Flavobacteriaceae</taxon>
    </lineage>
</organism>
<proteinExistence type="predicted"/>
<dbReference type="EMBL" id="MQUA01000013">
    <property type="protein sequence ID" value="PQB06234.1"/>
    <property type="molecule type" value="Genomic_DNA"/>
</dbReference>
<keyword evidence="2" id="KW-1185">Reference proteome</keyword>
<dbReference type="Proteomes" id="UP000239522">
    <property type="component" value="Unassembled WGS sequence"/>
</dbReference>
<name>A0A2S7KUB2_9FLAO</name>